<keyword evidence="1" id="KW-1133">Transmembrane helix</keyword>
<feature type="transmembrane region" description="Helical" evidence="1">
    <location>
        <begin position="146"/>
        <end position="171"/>
    </location>
</feature>
<dbReference type="Pfam" id="PF17248">
    <property type="entry name" value="DUF5317"/>
    <property type="match status" value="1"/>
</dbReference>
<comment type="caution">
    <text evidence="2">The sequence shown here is derived from an EMBL/GenBank/DDBJ whole genome shotgun (WGS) entry which is preliminary data.</text>
</comment>
<feature type="transmembrane region" description="Helical" evidence="1">
    <location>
        <begin position="60"/>
        <end position="76"/>
    </location>
</feature>
<dbReference type="Proteomes" id="UP001208567">
    <property type="component" value="Unassembled WGS sequence"/>
</dbReference>
<evidence type="ECO:0000313" key="2">
    <source>
        <dbReference type="EMBL" id="GLC30525.1"/>
    </source>
</evidence>
<dbReference type="RefSeq" id="WP_264849791.1">
    <property type="nucleotide sequence ID" value="NZ_BRXR01000001.1"/>
</dbReference>
<feature type="transmembrane region" description="Helical" evidence="1">
    <location>
        <begin position="30"/>
        <end position="48"/>
    </location>
</feature>
<accession>A0ABQ5N5L6</accession>
<gene>
    <name evidence="2" type="ORF">bsdE14_19350</name>
</gene>
<keyword evidence="1" id="KW-0472">Membrane</keyword>
<proteinExistence type="predicted"/>
<reference evidence="2 3" key="1">
    <citation type="journal article" date="2024" name="Int. J. Syst. Evol. Microbiol.">
        <title>Clostridium omnivorum sp. nov., isolated from anoxic soil under the treatment of reductive soil disinfestation.</title>
        <authorList>
            <person name="Ueki A."/>
            <person name="Tonouchi A."/>
            <person name="Kaku N."/>
            <person name="Honma S."/>
            <person name="Ueki K."/>
        </authorList>
    </citation>
    <scope>NUCLEOTIDE SEQUENCE [LARGE SCALE GENOMIC DNA]</scope>
    <source>
        <strain evidence="2 3">E14</strain>
    </source>
</reference>
<keyword evidence="3" id="KW-1185">Reference proteome</keyword>
<evidence type="ECO:0008006" key="4">
    <source>
        <dbReference type="Google" id="ProtNLM"/>
    </source>
</evidence>
<dbReference type="InterPro" id="IPR035168">
    <property type="entry name" value="DUF5317"/>
</dbReference>
<feature type="transmembrane region" description="Helical" evidence="1">
    <location>
        <begin position="82"/>
        <end position="99"/>
    </location>
</feature>
<evidence type="ECO:0000313" key="3">
    <source>
        <dbReference type="Proteomes" id="UP001208567"/>
    </source>
</evidence>
<evidence type="ECO:0000256" key="1">
    <source>
        <dbReference type="SAM" id="Phobius"/>
    </source>
</evidence>
<protein>
    <recommendedName>
        <fullName evidence="4">DUF5317 domain-containing protein</fullName>
    </recommendedName>
</protein>
<organism evidence="2 3">
    <name type="scientific">Clostridium omnivorum</name>
    <dbReference type="NCBI Taxonomy" id="1604902"/>
    <lineage>
        <taxon>Bacteria</taxon>
        <taxon>Bacillati</taxon>
        <taxon>Bacillota</taxon>
        <taxon>Clostridia</taxon>
        <taxon>Eubacteriales</taxon>
        <taxon>Clostridiaceae</taxon>
        <taxon>Clostridium</taxon>
    </lineage>
</organism>
<dbReference type="EMBL" id="BRXR01000001">
    <property type="protein sequence ID" value="GLC30525.1"/>
    <property type="molecule type" value="Genomic_DNA"/>
</dbReference>
<sequence length="176" mass="19882">MFIIALIISIIIGYIFKGRLKNLINVEMNYLYLVFAAFMIEAITIFCIRKGLLQRGTITFVLDLCMYILIFLFGYFNRKNPFIVIMCFGFLLNAIPIFLNGGAMPVGVKTIDTVGLTHNIDREGLYRLVDSNTKLWFLGDVIPFKFITNLAISIGDIVAAIGLMLFVIMGMKKTKS</sequence>
<name>A0ABQ5N5L6_9CLOT</name>
<keyword evidence="1" id="KW-0812">Transmembrane</keyword>